<dbReference type="GO" id="GO:0022857">
    <property type="term" value="F:transmembrane transporter activity"/>
    <property type="evidence" value="ECO:0007669"/>
    <property type="project" value="InterPro"/>
</dbReference>
<evidence type="ECO:0000256" key="7">
    <source>
        <dbReference type="SAM" id="Phobius"/>
    </source>
</evidence>
<evidence type="ECO:0000313" key="10">
    <source>
        <dbReference type="Proteomes" id="UP000467236"/>
    </source>
</evidence>
<dbReference type="InterPro" id="IPR036259">
    <property type="entry name" value="MFS_trans_sf"/>
</dbReference>
<protein>
    <submittedName>
        <fullName evidence="9">MFS transporter</fullName>
    </submittedName>
</protein>
<keyword evidence="4 7" id="KW-0812">Transmembrane</keyword>
<keyword evidence="2" id="KW-0813">Transport</keyword>
<dbReference type="AlphaFoldDB" id="A0A7I7MXD7"/>
<feature type="transmembrane region" description="Helical" evidence="7">
    <location>
        <begin position="274"/>
        <end position="294"/>
    </location>
</feature>
<evidence type="ECO:0000256" key="1">
    <source>
        <dbReference type="ARBA" id="ARBA00004651"/>
    </source>
</evidence>
<dbReference type="EMBL" id="AP022575">
    <property type="protein sequence ID" value="BBX76163.1"/>
    <property type="molecule type" value="Genomic_DNA"/>
</dbReference>
<feature type="transmembrane region" description="Helical" evidence="7">
    <location>
        <begin position="117"/>
        <end position="139"/>
    </location>
</feature>
<comment type="subcellular location">
    <subcellularLocation>
        <location evidence="1">Cell membrane</location>
        <topology evidence="1">Multi-pass membrane protein</topology>
    </subcellularLocation>
</comment>
<dbReference type="InterPro" id="IPR020846">
    <property type="entry name" value="MFS_dom"/>
</dbReference>
<dbReference type="GO" id="GO:0005886">
    <property type="term" value="C:plasma membrane"/>
    <property type="evidence" value="ECO:0007669"/>
    <property type="project" value="UniProtKB-SubCell"/>
</dbReference>
<keyword evidence="6 7" id="KW-0472">Membrane</keyword>
<feature type="transmembrane region" description="Helical" evidence="7">
    <location>
        <begin position="21"/>
        <end position="39"/>
    </location>
</feature>
<feature type="domain" description="Major facilitator superfamily (MFS) profile" evidence="8">
    <location>
        <begin position="22"/>
        <end position="415"/>
    </location>
</feature>
<evidence type="ECO:0000256" key="2">
    <source>
        <dbReference type="ARBA" id="ARBA00022448"/>
    </source>
</evidence>
<dbReference type="SUPFAM" id="SSF103473">
    <property type="entry name" value="MFS general substrate transporter"/>
    <property type="match status" value="1"/>
</dbReference>
<dbReference type="Proteomes" id="UP000467236">
    <property type="component" value="Chromosome"/>
</dbReference>
<dbReference type="InterPro" id="IPR050171">
    <property type="entry name" value="MFS_Transporters"/>
</dbReference>
<dbReference type="PANTHER" id="PTHR23517">
    <property type="entry name" value="RESISTANCE PROTEIN MDTM, PUTATIVE-RELATED-RELATED"/>
    <property type="match status" value="1"/>
</dbReference>
<proteinExistence type="predicted"/>
<feature type="transmembrane region" description="Helical" evidence="7">
    <location>
        <begin position="159"/>
        <end position="177"/>
    </location>
</feature>
<feature type="transmembrane region" description="Helical" evidence="7">
    <location>
        <begin position="306"/>
        <end position="324"/>
    </location>
</feature>
<keyword evidence="10" id="KW-1185">Reference proteome</keyword>
<evidence type="ECO:0000256" key="6">
    <source>
        <dbReference type="ARBA" id="ARBA00023136"/>
    </source>
</evidence>
<accession>A0A7I7MXD7</accession>
<keyword evidence="5 7" id="KW-1133">Transmembrane helix</keyword>
<evidence type="ECO:0000259" key="8">
    <source>
        <dbReference type="PROSITE" id="PS50850"/>
    </source>
</evidence>
<dbReference type="Gene3D" id="1.20.1250.20">
    <property type="entry name" value="MFS general substrate transporter like domains"/>
    <property type="match status" value="1"/>
</dbReference>
<gene>
    <name evidence="9" type="ORF">MSHI_40690</name>
</gene>
<dbReference type="Pfam" id="PF07690">
    <property type="entry name" value="MFS_1"/>
    <property type="match status" value="1"/>
</dbReference>
<dbReference type="KEGG" id="mshj:MSHI_40690"/>
<evidence type="ECO:0000256" key="5">
    <source>
        <dbReference type="ARBA" id="ARBA00022989"/>
    </source>
</evidence>
<keyword evidence="3" id="KW-1003">Cell membrane</keyword>
<feature type="transmembrane region" description="Helical" evidence="7">
    <location>
        <begin position="59"/>
        <end position="85"/>
    </location>
</feature>
<evidence type="ECO:0000256" key="3">
    <source>
        <dbReference type="ARBA" id="ARBA00022475"/>
    </source>
</evidence>
<organism evidence="9 10">
    <name type="scientific">Mycobacterium shinjukuense</name>
    <dbReference type="NCBI Taxonomy" id="398694"/>
    <lineage>
        <taxon>Bacteria</taxon>
        <taxon>Bacillati</taxon>
        <taxon>Actinomycetota</taxon>
        <taxon>Actinomycetes</taxon>
        <taxon>Mycobacteriales</taxon>
        <taxon>Mycobacteriaceae</taxon>
        <taxon>Mycobacterium</taxon>
    </lineage>
</organism>
<dbReference type="PROSITE" id="PS50850">
    <property type="entry name" value="MFS"/>
    <property type="match status" value="1"/>
</dbReference>
<feature type="transmembrane region" description="Helical" evidence="7">
    <location>
        <begin position="237"/>
        <end position="262"/>
    </location>
</feature>
<dbReference type="PANTHER" id="PTHR23517:SF3">
    <property type="entry name" value="INTEGRAL MEMBRANE TRANSPORT PROTEIN"/>
    <property type="match status" value="1"/>
</dbReference>
<feature type="transmembrane region" description="Helical" evidence="7">
    <location>
        <begin position="92"/>
        <end position="111"/>
    </location>
</feature>
<feature type="transmembrane region" description="Helical" evidence="7">
    <location>
        <begin position="183"/>
        <end position="203"/>
    </location>
</feature>
<name>A0A7I7MXD7_9MYCO</name>
<dbReference type="InterPro" id="IPR011701">
    <property type="entry name" value="MFS"/>
</dbReference>
<sequence length="432" mass="43882">MSAVTTLAAISVENRPTNDRVIARYPAAIWLLLGGNLLVRSAGFAYPFMAYHVTARGHAAGAVGVVLAAYGVGWTVGQLTCGWLVDRVGARVTLVVSMSVAAAVLALMAGAHSVPALLVGATVAGLVCDAPRPVLAAVIAELIPEPQRRARLDAWRHGWVLNIGAAITGGVGILVGGRLGTPALYGINAVACATLAVVAARYLPAELRRPAPAATEAGFGSETSKNSYRQAFSDKRLVLLFASGLATLTALMGIFAAVPMLMSACGLGAAAYGWVQLINALAVVAVTPLITPWLSKRLAGGARLDILAGAGAWMTACMAAAGLAHTTLSFTAAAAACAPGEVAWFVVAAGIVHRIAPLANKGRYHGIWSMTTAAASVIAPILASASLAHGGRPSVAAATATVGLLGTALCLPLARVLSCANQIPTMRERPAV</sequence>
<feature type="transmembrane region" description="Helical" evidence="7">
    <location>
        <begin position="395"/>
        <end position="417"/>
    </location>
</feature>
<evidence type="ECO:0000313" key="9">
    <source>
        <dbReference type="EMBL" id="BBX76163.1"/>
    </source>
</evidence>
<evidence type="ECO:0000256" key="4">
    <source>
        <dbReference type="ARBA" id="ARBA00022692"/>
    </source>
</evidence>
<reference evidence="9 10" key="1">
    <citation type="journal article" date="2019" name="Emerg. Microbes Infect.">
        <title>Comprehensive subspecies identification of 175 nontuberculous mycobacteria species based on 7547 genomic profiles.</title>
        <authorList>
            <person name="Matsumoto Y."/>
            <person name="Kinjo T."/>
            <person name="Motooka D."/>
            <person name="Nabeya D."/>
            <person name="Jung N."/>
            <person name="Uechi K."/>
            <person name="Horii T."/>
            <person name="Iida T."/>
            <person name="Fujita J."/>
            <person name="Nakamura S."/>
        </authorList>
    </citation>
    <scope>NUCLEOTIDE SEQUENCE [LARGE SCALE GENOMIC DNA]</scope>
    <source>
        <strain evidence="9 10">JCM 14233</strain>
    </source>
</reference>
<feature type="transmembrane region" description="Helical" evidence="7">
    <location>
        <begin position="330"/>
        <end position="352"/>
    </location>
</feature>
<feature type="transmembrane region" description="Helical" evidence="7">
    <location>
        <begin position="364"/>
        <end position="383"/>
    </location>
</feature>